<reference evidence="1 2" key="1">
    <citation type="submission" date="2015-01" db="EMBL/GenBank/DDBJ databases">
        <title>Evolution of Trichinella species and genotypes.</title>
        <authorList>
            <person name="Korhonen P.K."/>
            <person name="Edoardo P."/>
            <person name="Giuseppe L.R."/>
            <person name="Gasser R.B."/>
        </authorList>
    </citation>
    <scope>NUCLEOTIDE SEQUENCE [LARGE SCALE GENOMIC DNA]</scope>
    <source>
        <strain evidence="1">ISS37</strain>
    </source>
</reference>
<organism evidence="1 2">
    <name type="scientific">Trichinella nelsoni</name>
    <dbReference type="NCBI Taxonomy" id="6336"/>
    <lineage>
        <taxon>Eukaryota</taxon>
        <taxon>Metazoa</taxon>
        <taxon>Ecdysozoa</taxon>
        <taxon>Nematoda</taxon>
        <taxon>Enoplea</taxon>
        <taxon>Dorylaimia</taxon>
        <taxon>Trichinellida</taxon>
        <taxon>Trichinellidae</taxon>
        <taxon>Trichinella</taxon>
    </lineage>
</organism>
<protein>
    <submittedName>
        <fullName evidence="1">Uncharacterized protein</fullName>
    </submittedName>
</protein>
<evidence type="ECO:0000313" key="2">
    <source>
        <dbReference type="Proteomes" id="UP000054630"/>
    </source>
</evidence>
<feature type="non-terminal residue" evidence="1">
    <location>
        <position position="137"/>
    </location>
</feature>
<feature type="non-terminal residue" evidence="1">
    <location>
        <position position="1"/>
    </location>
</feature>
<keyword evidence="2" id="KW-1185">Reference proteome</keyword>
<comment type="caution">
    <text evidence="1">The sequence shown here is derived from an EMBL/GenBank/DDBJ whole genome shotgun (WGS) entry which is preliminary data.</text>
</comment>
<name>A0A0V0RD81_9BILA</name>
<dbReference type="Proteomes" id="UP000054630">
    <property type="component" value="Unassembled WGS sequence"/>
</dbReference>
<dbReference type="EMBL" id="JYDL01000393">
    <property type="protein sequence ID" value="KRX12451.1"/>
    <property type="molecule type" value="Genomic_DNA"/>
</dbReference>
<gene>
    <name evidence="1" type="ORF">T07_4235</name>
</gene>
<sequence length="137" mass="15880">LLALASLSSSSVHHVLSYPITQKAWEFSVDRLLSQKHAQNFKVTTRLPQGNRMKYWNRNIGVPIVWTILDVVRLDAKLLQHAEWSRPTHIQLALLWEFQPYQLVGFELVRRRFPVGDFLIVLLLVAGPIECRAVHFL</sequence>
<dbReference type="AlphaFoldDB" id="A0A0V0RD81"/>
<evidence type="ECO:0000313" key="1">
    <source>
        <dbReference type="EMBL" id="KRX12451.1"/>
    </source>
</evidence>
<proteinExistence type="predicted"/>
<accession>A0A0V0RD81</accession>